<name>A0ABY4IXC3_9MICO</name>
<dbReference type="SUPFAM" id="SSF53474">
    <property type="entry name" value="alpha/beta-Hydrolases"/>
    <property type="match status" value="1"/>
</dbReference>
<gene>
    <name evidence="1" type="ORF">KV396_07635</name>
</gene>
<dbReference type="Proteomes" id="UP000831963">
    <property type="component" value="Chromosome"/>
</dbReference>
<dbReference type="Gene3D" id="3.40.50.1820">
    <property type="entry name" value="alpha/beta hydrolase"/>
    <property type="match status" value="1"/>
</dbReference>
<evidence type="ECO:0000313" key="1">
    <source>
        <dbReference type="EMBL" id="UPL16133.1"/>
    </source>
</evidence>
<sequence length="595" mass="63816">MSNEPILLFLHGVGTGDRDDLWKARLSETLSGIGYPSLDGVEVIAPKYAHALKDYDDKQDVPPITIKSPSRDAARKNRRDFERRIGAVEFRLGRHNSGNGTIGGDALVNVAVNFPLLFRQARMYLNEPNVRAHVLNKILEALPSSGRIVIVAHSLGSVIAADLVRRLPVDIEIVGMVTIGSPLANGNFEVDRLREAMSEPPANLGWWVNCWNAHDPVAASRGASSVFTWLVDLRVTSLPTVHAHDATYYLANETVAEAIGYGIFGSRSKELARAETAVDVPLDPAETYAVLALRYADLISATLDGDLRDRYRGAMRQVQATVVDSIIRRNEVVQRSTPSIVARLAFDFSDPDAEVPPTAPSSHLPKDEAAVLLAVLASENIIRPFDIAVPKGKREAAMQELTAEMGLSSRFGEDVFVASREAQEVLSGPRSMNLVKIGILGAGATALVVATGGLALAAGAGLAGAAAVTSALAAFGPGGMIGGLLTAGTLMTAGGGSIAYSLASLGTGAEALEVFAERQLTLVILRQRQALDQDHSAWQNFSETETQVRREYERLDEFSDGSSASLKDLKKKIVTLERALAYLRENGFEPGKVSF</sequence>
<accession>A0ABY4IXC3</accession>
<dbReference type="EMBL" id="CP078077">
    <property type="protein sequence ID" value="UPL16133.1"/>
    <property type="molecule type" value="Genomic_DNA"/>
</dbReference>
<evidence type="ECO:0000313" key="2">
    <source>
        <dbReference type="Proteomes" id="UP000831963"/>
    </source>
</evidence>
<dbReference type="InterPro" id="IPR029058">
    <property type="entry name" value="AB_hydrolase_fold"/>
</dbReference>
<reference evidence="1 2" key="1">
    <citation type="submission" date="2021-06" db="EMBL/GenBank/DDBJ databases">
        <title>Genome-based taxonomic framework of Microbacterium strains isolated from marine environment, the description of four new species and reclassification of four preexisting species.</title>
        <authorList>
            <person name="Lee S.D."/>
            <person name="Kim S.-M."/>
            <person name="Byeon Y.-S."/>
            <person name="Yang H.L."/>
            <person name="Kim I.S."/>
        </authorList>
    </citation>
    <scope>NUCLEOTIDE SEQUENCE [LARGE SCALE GENOMIC DNA]</scope>
    <source>
        <strain evidence="1 2">SSW1-36</strain>
    </source>
</reference>
<keyword evidence="2" id="KW-1185">Reference proteome</keyword>
<proteinExistence type="predicted"/>
<evidence type="ECO:0008006" key="3">
    <source>
        <dbReference type="Google" id="ProtNLM"/>
    </source>
</evidence>
<protein>
    <recommendedName>
        <fullName evidence="3">Alpha/beta hydrolase</fullName>
    </recommendedName>
</protein>
<organism evidence="1 2">
    <name type="scientific">Microbacterium galbinum</name>
    <dbReference type="NCBI Taxonomy" id="2851646"/>
    <lineage>
        <taxon>Bacteria</taxon>
        <taxon>Bacillati</taxon>
        <taxon>Actinomycetota</taxon>
        <taxon>Actinomycetes</taxon>
        <taxon>Micrococcales</taxon>
        <taxon>Microbacteriaceae</taxon>
        <taxon>Microbacterium</taxon>
    </lineage>
</organism>